<feature type="domain" description="Pentraxin (PTX)" evidence="9">
    <location>
        <begin position="97"/>
        <end position="305"/>
    </location>
</feature>
<dbReference type="InterPro" id="IPR051360">
    <property type="entry name" value="Neuronal_Pentraxin_Related"/>
</dbReference>
<reference evidence="10" key="1">
    <citation type="submission" date="2007-03" db="EMBL/GenBank/DDBJ databases">
        <title>Studies on Halocynthia roretzi C-reactive proteins.</title>
        <authorList>
            <person name="Takagi T."/>
            <person name="Sumiya T."/>
            <person name="Takahashi K."/>
            <person name="Miyazaki D."/>
        </authorList>
    </citation>
    <scope>NUCLEOTIDE SEQUENCE</scope>
    <source>
        <tissue evidence="10">Body wall muscle</tissue>
    </source>
</reference>
<evidence type="ECO:0000259" key="9">
    <source>
        <dbReference type="PROSITE" id="PS51828"/>
    </source>
</evidence>
<dbReference type="InterPro" id="IPR013320">
    <property type="entry name" value="ConA-like_dom_sf"/>
</dbReference>
<dbReference type="Gene3D" id="2.60.120.200">
    <property type="match status" value="1"/>
</dbReference>
<evidence type="ECO:0000256" key="1">
    <source>
        <dbReference type="ARBA" id="ARBA00001913"/>
    </source>
</evidence>
<accession>A4F2Q6</accession>
<evidence type="ECO:0000256" key="2">
    <source>
        <dbReference type="ARBA" id="ARBA00022723"/>
    </source>
</evidence>
<evidence type="ECO:0000256" key="4">
    <source>
        <dbReference type="ARBA" id="ARBA00023157"/>
    </source>
</evidence>
<comment type="caution">
    <text evidence="6">Lacks conserved residue(s) required for the propagation of feature annotation.</text>
</comment>
<organism evidence="10">
    <name type="scientific">Halocynthia roretzi</name>
    <name type="common">Sea squirt</name>
    <name type="synonym">Cynthia roretzi</name>
    <dbReference type="NCBI Taxonomy" id="7729"/>
    <lineage>
        <taxon>Eukaryota</taxon>
        <taxon>Metazoa</taxon>
        <taxon>Chordata</taxon>
        <taxon>Tunicata</taxon>
        <taxon>Ascidiacea</taxon>
        <taxon>Stolidobranchia</taxon>
        <taxon>Pyuridae</taxon>
        <taxon>Halocynthia</taxon>
    </lineage>
</organism>
<keyword evidence="2" id="KW-0479">Metal-binding</keyword>
<keyword evidence="4" id="KW-1015">Disulfide bond</keyword>
<dbReference type="GO" id="GO:0046872">
    <property type="term" value="F:metal ion binding"/>
    <property type="evidence" value="ECO:0007669"/>
    <property type="project" value="UniProtKB-KW"/>
</dbReference>
<feature type="signal peptide" evidence="8">
    <location>
        <begin position="1"/>
        <end position="20"/>
    </location>
</feature>
<dbReference type="Pfam" id="PF00354">
    <property type="entry name" value="Pentaxin"/>
    <property type="match status" value="1"/>
</dbReference>
<name>A4F2Q6_HALRO</name>
<feature type="region of interest" description="Disordered" evidence="7">
    <location>
        <begin position="41"/>
        <end position="68"/>
    </location>
</feature>
<protein>
    <submittedName>
        <fullName evidence="10">C-reactive protein b</fullName>
    </submittedName>
</protein>
<dbReference type="EMBL" id="AB297686">
    <property type="protein sequence ID" value="BAF49231.1"/>
    <property type="molecule type" value="Genomic_DNA"/>
</dbReference>
<dbReference type="SMART" id="SM00159">
    <property type="entry name" value="PTX"/>
    <property type="match status" value="1"/>
</dbReference>
<sequence>MKSVNLPICYMLMCFGNALSQHVTEVDISSCSLTCGQRQTGAVPSVAGRPGKRGAKGNKGDVGNKGGKGDQCICEIEDAREIVEIKTQMAALHPECHQTRFYLPRKTQTSDYFRIKTALPELHDFTVCTRIKGSGTNGKIDGTVISYAVGAKYNRILLIADSQNVIGVNINDQYGQVTNIMQNGVEYHACFTRSIAPRSVKWYVNGVMKKDLTSSYSQYDPIPAGGVFILGQEQDGLAGGFDSTQAFAGEIQNPTVWSRALSDTEIRILSDSKCSCIPNAVVLTATPDVVQLEGGAALLLPDDCF</sequence>
<dbReference type="InterPro" id="IPR001759">
    <property type="entry name" value="PTX_dom"/>
</dbReference>
<evidence type="ECO:0000256" key="7">
    <source>
        <dbReference type="SAM" id="MobiDB-lite"/>
    </source>
</evidence>
<evidence type="ECO:0000256" key="8">
    <source>
        <dbReference type="SAM" id="SignalP"/>
    </source>
</evidence>
<dbReference type="PRINTS" id="PR00895">
    <property type="entry name" value="PENTAXIN"/>
</dbReference>
<proteinExistence type="predicted"/>
<keyword evidence="8" id="KW-0732">Signal</keyword>
<dbReference type="PROSITE" id="PS51828">
    <property type="entry name" value="PTX_2"/>
    <property type="match status" value="1"/>
</dbReference>
<gene>
    <name evidence="10" type="primary">crp-b</name>
</gene>
<dbReference type="SUPFAM" id="SSF49899">
    <property type="entry name" value="Concanavalin A-like lectins/glucanases"/>
    <property type="match status" value="1"/>
</dbReference>
<feature type="chain" id="PRO_5002668576" evidence="8">
    <location>
        <begin position="21"/>
        <end position="305"/>
    </location>
</feature>
<evidence type="ECO:0000256" key="6">
    <source>
        <dbReference type="PROSITE-ProRule" id="PRU01172"/>
    </source>
</evidence>
<comment type="cofactor">
    <cofactor evidence="1">
        <name>Ca(2+)</name>
        <dbReference type="ChEBI" id="CHEBI:29108"/>
    </cofactor>
</comment>
<keyword evidence="5" id="KW-0325">Glycoprotein</keyword>
<dbReference type="PANTHER" id="PTHR19277:SF125">
    <property type="entry name" value="B6"/>
    <property type="match status" value="1"/>
</dbReference>
<evidence type="ECO:0000256" key="5">
    <source>
        <dbReference type="ARBA" id="ARBA00023180"/>
    </source>
</evidence>
<keyword evidence="3" id="KW-0106">Calcium</keyword>
<dbReference type="PANTHER" id="PTHR19277">
    <property type="entry name" value="PENTRAXIN"/>
    <property type="match status" value="1"/>
</dbReference>
<evidence type="ECO:0000256" key="3">
    <source>
        <dbReference type="ARBA" id="ARBA00022837"/>
    </source>
</evidence>
<evidence type="ECO:0000313" key="10">
    <source>
        <dbReference type="EMBL" id="BAF49231.1"/>
    </source>
</evidence>
<dbReference type="AlphaFoldDB" id="A4F2Q6"/>